<dbReference type="Proteomes" id="UP001056937">
    <property type="component" value="Chromosome 1"/>
</dbReference>
<organism evidence="1 2">
    <name type="scientific">Sphingomonas morindae</name>
    <dbReference type="NCBI Taxonomy" id="1541170"/>
    <lineage>
        <taxon>Bacteria</taxon>
        <taxon>Pseudomonadati</taxon>
        <taxon>Pseudomonadota</taxon>
        <taxon>Alphaproteobacteria</taxon>
        <taxon>Sphingomonadales</taxon>
        <taxon>Sphingomonadaceae</taxon>
        <taxon>Sphingomonas</taxon>
    </lineage>
</organism>
<evidence type="ECO:0000313" key="2">
    <source>
        <dbReference type="Proteomes" id="UP001056937"/>
    </source>
</evidence>
<name>A0ABY4X8D1_9SPHN</name>
<evidence type="ECO:0008006" key="3">
    <source>
        <dbReference type="Google" id="ProtNLM"/>
    </source>
</evidence>
<gene>
    <name evidence="1" type="ORF">LHA26_16825</name>
</gene>
<accession>A0ABY4X8D1</accession>
<dbReference type="RefSeq" id="WP_252166715.1">
    <property type="nucleotide sequence ID" value="NZ_CP084930.1"/>
</dbReference>
<dbReference type="EMBL" id="CP084930">
    <property type="protein sequence ID" value="USI72905.1"/>
    <property type="molecule type" value="Genomic_DNA"/>
</dbReference>
<keyword evidence="2" id="KW-1185">Reference proteome</keyword>
<protein>
    <recommendedName>
        <fullName evidence="3">Apea-like HEPN domain-containing protein</fullName>
    </recommendedName>
</protein>
<proteinExistence type="predicted"/>
<evidence type="ECO:0000313" key="1">
    <source>
        <dbReference type="EMBL" id="USI72905.1"/>
    </source>
</evidence>
<sequence length="321" mass="35624">MGGGDESKLFDLLLPIEMPAEAGFTGRSGRGPRAFNGEAAFAFGDYDASFHVCGGKRYFLIRLTKPRSAIEAELPELRRRLARASIMLDVSIRANDGELLELVSGERADLDFSYVFPAGEMPHVMAGDESVAFEMDVAVLSDALAHAPWSRGIERAARIFVDVDFEASDESRYVLLSTILELLAERRDRDGDALERIARWTDEAAKADRQDLAEALKLMRAESIGTAMGRLVVESAQRAGCSDEESEALRKQARDAYRGRSALLHGGEPITPDQLARLRGIVRLVLTGDRSPTFFTQVGNRQWIERARRRAPLVVTSRERR</sequence>
<reference evidence="1" key="1">
    <citation type="journal article" date="2022" name="Toxins">
        <title>Genomic Analysis of Sphingopyxis sp. USTB-05 for Biodegrading Cyanobacterial Hepatotoxins.</title>
        <authorList>
            <person name="Liu C."/>
            <person name="Xu Q."/>
            <person name="Zhao Z."/>
            <person name="Zhang H."/>
            <person name="Liu X."/>
            <person name="Yin C."/>
            <person name="Liu Y."/>
            <person name="Yan H."/>
        </authorList>
    </citation>
    <scope>NUCLEOTIDE SEQUENCE</scope>
    <source>
        <strain evidence="1">NBD5</strain>
    </source>
</reference>